<sequence length="124" mass="13867">MPAIDHVVHVCPSVRNEPSPTPHPPDSRPPDGELGLDKLNTYAAKLAGISWSEHVIRILLERNEAYKQRYPTSSPTKRICWPLNPVQTTALQTALYFLQQHADTLSPPPLSRYPCDESTQIASE</sequence>
<keyword evidence="3" id="KW-1185">Reference proteome</keyword>
<feature type="region of interest" description="Disordered" evidence="1">
    <location>
        <begin position="104"/>
        <end position="124"/>
    </location>
</feature>
<feature type="region of interest" description="Disordered" evidence="1">
    <location>
        <begin position="13"/>
        <end position="36"/>
    </location>
</feature>
<dbReference type="RefSeq" id="WP_284330203.1">
    <property type="nucleotide sequence ID" value="NZ_BSOA01000003.1"/>
</dbReference>
<reference evidence="3" key="1">
    <citation type="journal article" date="2019" name="Int. J. Syst. Evol. Microbiol.">
        <title>The Global Catalogue of Microorganisms (GCM) 10K type strain sequencing project: providing services to taxonomists for standard genome sequencing and annotation.</title>
        <authorList>
            <consortium name="The Broad Institute Genomics Platform"/>
            <consortium name="The Broad Institute Genome Sequencing Center for Infectious Disease"/>
            <person name="Wu L."/>
            <person name="Ma J."/>
        </authorList>
    </citation>
    <scope>NUCLEOTIDE SEQUENCE [LARGE SCALE GENOMIC DNA]</scope>
    <source>
        <strain evidence="3">NBRC 111981</strain>
    </source>
</reference>
<comment type="caution">
    <text evidence="2">The sequence shown here is derived from an EMBL/GenBank/DDBJ whole genome shotgun (WGS) entry which is preliminary data.</text>
</comment>
<organism evidence="2 3">
    <name type="scientific">Dyella flagellata</name>
    <dbReference type="NCBI Taxonomy" id="1867833"/>
    <lineage>
        <taxon>Bacteria</taxon>
        <taxon>Pseudomonadati</taxon>
        <taxon>Pseudomonadota</taxon>
        <taxon>Gammaproteobacteria</taxon>
        <taxon>Lysobacterales</taxon>
        <taxon>Rhodanobacteraceae</taxon>
        <taxon>Dyella</taxon>
    </lineage>
</organism>
<accession>A0ABQ5X5B7</accession>
<name>A0ABQ5X5B7_9GAMM</name>
<dbReference type="EMBL" id="BSOA01000003">
    <property type="protein sequence ID" value="GLQ86786.1"/>
    <property type="molecule type" value="Genomic_DNA"/>
</dbReference>
<dbReference type="Proteomes" id="UP001156627">
    <property type="component" value="Unassembled WGS sequence"/>
</dbReference>
<gene>
    <name evidence="2" type="ORF">GCM10007898_03520</name>
</gene>
<evidence type="ECO:0000313" key="2">
    <source>
        <dbReference type="EMBL" id="GLQ86786.1"/>
    </source>
</evidence>
<evidence type="ECO:0000256" key="1">
    <source>
        <dbReference type="SAM" id="MobiDB-lite"/>
    </source>
</evidence>
<protein>
    <submittedName>
        <fullName evidence="2">Uncharacterized protein</fullName>
    </submittedName>
</protein>
<proteinExistence type="predicted"/>
<evidence type="ECO:0000313" key="3">
    <source>
        <dbReference type="Proteomes" id="UP001156627"/>
    </source>
</evidence>